<name>A0A934HNT0_9CLOT</name>
<evidence type="ECO:0000256" key="6">
    <source>
        <dbReference type="ARBA" id="ARBA00022917"/>
    </source>
</evidence>
<keyword evidence="6 9" id="KW-0648">Protein biosynthesis</keyword>
<comment type="similarity">
    <text evidence="1 9">Belongs to the class-II aminoacyl-tRNA synthetase family.</text>
</comment>
<keyword evidence="2 9" id="KW-0963">Cytoplasm</keyword>
<dbReference type="InterPro" id="IPR033656">
    <property type="entry name" value="HisRS_anticodon"/>
</dbReference>
<dbReference type="InterPro" id="IPR006195">
    <property type="entry name" value="aa-tRNA-synth_II"/>
</dbReference>
<evidence type="ECO:0000256" key="1">
    <source>
        <dbReference type="ARBA" id="ARBA00008226"/>
    </source>
</evidence>
<dbReference type="SUPFAM" id="SSF52954">
    <property type="entry name" value="Class II aaRS ABD-related"/>
    <property type="match status" value="1"/>
</dbReference>
<comment type="catalytic activity">
    <reaction evidence="8 9">
        <text>tRNA(His) + L-histidine + ATP = L-histidyl-tRNA(His) + AMP + diphosphate + H(+)</text>
        <dbReference type="Rhea" id="RHEA:17313"/>
        <dbReference type="Rhea" id="RHEA-COMP:9665"/>
        <dbReference type="Rhea" id="RHEA-COMP:9689"/>
        <dbReference type="ChEBI" id="CHEBI:15378"/>
        <dbReference type="ChEBI" id="CHEBI:30616"/>
        <dbReference type="ChEBI" id="CHEBI:33019"/>
        <dbReference type="ChEBI" id="CHEBI:57595"/>
        <dbReference type="ChEBI" id="CHEBI:78442"/>
        <dbReference type="ChEBI" id="CHEBI:78527"/>
        <dbReference type="ChEBI" id="CHEBI:456215"/>
        <dbReference type="EC" id="6.1.1.21"/>
    </reaction>
</comment>
<dbReference type="Gene3D" id="3.30.930.10">
    <property type="entry name" value="Bira Bifunctional Protein, Domain 2"/>
    <property type="match status" value="1"/>
</dbReference>
<dbReference type="Gene3D" id="3.40.50.800">
    <property type="entry name" value="Anticodon-binding domain"/>
    <property type="match status" value="1"/>
</dbReference>
<dbReference type="NCBIfam" id="TIGR00442">
    <property type="entry name" value="hisS"/>
    <property type="match status" value="1"/>
</dbReference>
<evidence type="ECO:0000256" key="9">
    <source>
        <dbReference type="HAMAP-Rule" id="MF_00127"/>
    </source>
</evidence>
<feature type="binding site" evidence="10">
    <location>
        <begin position="82"/>
        <end position="84"/>
    </location>
    <ligand>
        <name>L-histidine</name>
        <dbReference type="ChEBI" id="CHEBI:57595"/>
    </ligand>
</feature>
<dbReference type="CDD" id="cd00773">
    <property type="entry name" value="HisRS-like_core"/>
    <property type="match status" value="1"/>
</dbReference>
<evidence type="ECO:0000256" key="8">
    <source>
        <dbReference type="ARBA" id="ARBA00047639"/>
    </source>
</evidence>
<dbReference type="GO" id="GO:0006427">
    <property type="term" value="P:histidyl-tRNA aminoacylation"/>
    <property type="evidence" value="ECO:0007669"/>
    <property type="project" value="UniProtKB-UniRule"/>
</dbReference>
<dbReference type="Pfam" id="PF03129">
    <property type="entry name" value="HGTP_anticodon"/>
    <property type="match status" value="1"/>
</dbReference>
<keyword evidence="4 9" id="KW-0547">Nucleotide-binding</keyword>
<dbReference type="InterPro" id="IPR045864">
    <property type="entry name" value="aa-tRNA-synth_II/BPL/LPL"/>
</dbReference>
<dbReference type="CDD" id="cd00859">
    <property type="entry name" value="HisRS_anticodon"/>
    <property type="match status" value="1"/>
</dbReference>
<dbReference type="HAMAP" id="MF_00127">
    <property type="entry name" value="His_tRNA_synth"/>
    <property type="match status" value="1"/>
</dbReference>
<feature type="binding site" evidence="10">
    <location>
        <position position="126"/>
    </location>
    <ligand>
        <name>L-histidine</name>
        <dbReference type="ChEBI" id="CHEBI:57595"/>
    </ligand>
</feature>
<accession>A0A934HNT0</accession>
<dbReference type="InterPro" id="IPR004516">
    <property type="entry name" value="HisRS/HisZ"/>
</dbReference>
<proteinExistence type="inferred from homology"/>
<comment type="subcellular location">
    <subcellularLocation>
        <location evidence="9">Cytoplasm</location>
    </subcellularLocation>
</comment>
<dbReference type="GO" id="GO:0016740">
    <property type="term" value="F:transferase activity"/>
    <property type="evidence" value="ECO:0007669"/>
    <property type="project" value="UniProtKB-ARBA"/>
</dbReference>
<dbReference type="SUPFAM" id="SSF55681">
    <property type="entry name" value="Class II aaRS and biotin synthetases"/>
    <property type="match status" value="1"/>
</dbReference>
<organism evidence="12 13">
    <name type="scientific">Clostridium aciditolerans</name>
    <dbReference type="NCBI Taxonomy" id="339861"/>
    <lineage>
        <taxon>Bacteria</taxon>
        <taxon>Bacillati</taxon>
        <taxon>Bacillota</taxon>
        <taxon>Clostridia</taxon>
        <taxon>Eubacteriales</taxon>
        <taxon>Clostridiaceae</taxon>
        <taxon>Clostridium</taxon>
    </lineage>
</organism>
<evidence type="ECO:0000256" key="10">
    <source>
        <dbReference type="PIRSR" id="PIRSR001549-1"/>
    </source>
</evidence>
<dbReference type="Proteomes" id="UP000622687">
    <property type="component" value="Unassembled WGS sequence"/>
</dbReference>
<dbReference type="EMBL" id="JAEEGB010000003">
    <property type="protein sequence ID" value="MBI6871550.1"/>
    <property type="molecule type" value="Genomic_DNA"/>
</dbReference>
<feature type="binding site" evidence="10">
    <location>
        <begin position="281"/>
        <end position="282"/>
    </location>
    <ligand>
        <name>L-histidine</name>
        <dbReference type="ChEBI" id="CHEBI:57595"/>
    </ligand>
</feature>
<dbReference type="EC" id="6.1.1.21" evidence="9"/>
<dbReference type="AlphaFoldDB" id="A0A934HNT0"/>
<dbReference type="Pfam" id="PF13393">
    <property type="entry name" value="tRNA-synt_His"/>
    <property type="match status" value="1"/>
</dbReference>
<dbReference type="InterPro" id="IPR041715">
    <property type="entry name" value="HisRS-like_core"/>
</dbReference>
<keyword evidence="5 9" id="KW-0067">ATP-binding</keyword>
<dbReference type="GO" id="GO:0004821">
    <property type="term" value="F:histidine-tRNA ligase activity"/>
    <property type="evidence" value="ECO:0007669"/>
    <property type="project" value="UniProtKB-UniRule"/>
</dbReference>
<evidence type="ECO:0000313" key="13">
    <source>
        <dbReference type="Proteomes" id="UP000622687"/>
    </source>
</evidence>
<dbReference type="PROSITE" id="PS50862">
    <property type="entry name" value="AA_TRNA_LIGASE_II"/>
    <property type="match status" value="1"/>
</dbReference>
<keyword evidence="7 9" id="KW-0030">Aminoacyl-tRNA synthetase</keyword>
<gene>
    <name evidence="9" type="primary">hisS</name>
    <name evidence="12" type="ORF">I6U51_02370</name>
</gene>
<evidence type="ECO:0000259" key="11">
    <source>
        <dbReference type="PROSITE" id="PS50862"/>
    </source>
</evidence>
<dbReference type="InterPro" id="IPR015807">
    <property type="entry name" value="His-tRNA-ligase"/>
</dbReference>
<evidence type="ECO:0000256" key="7">
    <source>
        <dbReference type="ARBA" id="ARBA00023146"/>
    </source>
</evidence>
<reference evidence="12" key="1">
    <citation type="submission" date="2020-12" db="EMBL/GenBank/DDBJ databases">
        <title>Clostridium thailandense sp. nov., a novel acetogenic bacterium isolated from peat land soil in Thailand.</title>
        <authorList>
            <person name="Chaikitkaew S."/>
            <person name="Birkeland N.K."/>
        </authorList>
    </citation>
    <scope>NUCLEOTIDE SEQUENCE</scope>
    <source>
        <strain evidence="12">DSM 17425</strain>
    </source>
</reference>
<protein>
    <recommendedName>
        <fullName evidence="9">Histidine--tRNA ligase</fullName>
        <ecNumber evidence="9">6.1.1.21</ecNumber>
    </recommendedName>
    <alternativeName>
        <fullName evidence="9">Histidyl-tRNA synthetase</fullName>
        <shortName evidence="9">HisRS</shortName>
    </alternativeName>
</protein>
<dbReference type="PIRSF" id="PIRSF001549">
    <property type="entry name" value="His-tRNA_synth"/>
    <property type="match status" value="1"/>
</dbReference>
<evidence type="ECO:0000313" key="12">
    <source>
        <dbReference type="EMBL" id="MBI6871550.1"/>
    </source>
</evidence>
<evidence type="ECO:0000256" key="3">
    <source>
        <dbReference type="ARBA" id="ARBA00022598"/>
    </source>
</evidence>
<comment type="subunit">
    <text evidence="9">Homodimer.</text>
</comment>
<dbReference type="RefSeq" id="WP_211140995.1">
    <property type="nucleotide sequence ID" value="NZ_JAEEGB010000003.1"/>
</dbReference>
<dbReference type="PANTHER" id="PTHR11476">
    <property type="entry name" value="HISTIDYL-TRNA SYNTHETASE"/>
    <property type="match status" value="1"/>
</dbReference>
<feature type="binding site" evidence="10">
    <location>
        <position position="112"/>
    </location>
    <ligand>
        <name>L-histidine</name>
        <dbReference type="ChEBI" id="CHEBI:57595"/>
    </ligand>
</feature>
<dbReference type="GO" id="GO:0005737">
    <property type="term" value="C:cytoplasm"/>
    <property type="evidence" value="ECO:0007669"/>
    <property type="project" value="UniProtKB-SubCell"/>
</dbReference>
<dbReference type="GO" id="GO:0005524">
    <property type="term" value="F:ATP binding"/>
    <property type="evidence" value="ECO:0007669"/>
    <property type="project" value="UniProtKB-UniRule"/>
</dbReference>
<keyword evidence="13" id="KW-1185">Reference proteome</keyword>
<dbReference type="InterPro" id="IPR036621">
    <property type="entry name" value="Anticodon-bd_dom_sf"/>
</dbReference>
<comment type="caution">
    <text evidence="12">The sequence shown here is derived from an EMBL/GenBank/DDBJ whole genome shotgun (WGS) entry which is preliminary data.</text>
</comment>
<dbReference type="GO" id="GO:0140096">
    <property type="term" value="F:catalytic activity, acting on a protein"/>
    <property type="evidence" value="ECO:0007669"/>
    <property type="project" value="UniProtKB-ARBA"/>
</dbReference>
<evidence type="ECO:0000256" key="2">
    <source>
        <dbReference type="ARBA" id="ARBA00022490"/>
    </source>
</evidence>
<dbReference type="PANTHER" id="PTHR11476:SF7">
    <property type="entry name" value="HISTIDINE--TRNA LIGASE"/>
    <property type="match status" value="1"/>
</dbReference>
<evidence type="ECO:0000256" key="5">
    <source>
        <dbReference type="ARBA" id="ARBA00022840"/>
    </source>
</evidence>
<dbReference type="InterPro" id="IPR004154">
    <property type="entry name" value="Anticodon-bd"/>
</dbReference>
<feature type="domain" description="Aminoacyl-transfer RNA synthetases class-II family profile" evidence="11">
    <location>
        <begin position="24"/>
        <end position="355"/>
    </location>
</feature>
<feature type="binding site" evidence="10">
    <location>
        <position position="277"/>
    </location>
    <ligand>
        <name>L-histidine</name>
        <dbReference type="ChEBI" id="CHEBI:57595"/>
    </ligand>
</feature>
<evidence type="ECO:0000256" key="4">
    <source>
        <dbReference type="ARBA" id="ARBA00022741"/>
    </source>
</evidence>
<keyword evidence="3 9" id="KW-0436">Ligase</keyword>
<feature type="binding site" evidence="10">
    <location>
        <position position="130"/>
    </location>
    <ligand>
        <name>L-histidine</name>
        <dbReference type="ChEBI" id="CHEBI:57595"/>
    </ligand>
</feature>
<sequence>MEKQFIKPSTLPGFMELLPADQIVFNNIMDIIRSNYEKGGFIPMDTPIIEKTEILLAKGGQETDKQIYRFTKGSNDISLRFDLTVPFARYSAQHMSDLTFPFRRYQIGKVFRGERNQKGRYREFYQCDIDIINNGELSIVNDAEIPSIIYSIFTEIGLSSFKIRINNRKILNGFFSYLGILNGVEVLRIIDKVDKIGMEAVCGELKELGLDEAAVDKIINFIDIKGSNQEILNSLAELNIENEDFKLGLDELSKVIYYIGCFGVPEKNYIIDLKIARGLEYYTGTVYETMLDDYPNIGSICSGGRYEDLAGHYTNQKLQGVGISIGLTRLFSQLRELGILKENASSSLTKVLVVPMGETMGYSVEVVKELRENNIISEVYLENNKFNKKLSYANKLRIPFVIIIGEEEVNSKILTLKDMNTGEQFSLSIEEIINKVKL</sequence>